<organism evidence="1">
    <name type="scientific">Oscillatoriales cyanobacterium SpSt-402</name>
    <dbReference type="NCBI Taxonomy" id="2282168"/>
    <lineage>
        <taxon>Bacteria</taxon>
        <taxon>Bacillati</taxon>
        <taxon>Cyanobacteriota</taxon>
        <taxon>Cyanophyceae</taxon>
        <taxon>Oscillatoriophycideae</taxon>
        <taxon>Oscillatoriales</taxon>
    </lineage>
</organism>
<proteinExistence type="predicted"/>
<sequence length="94" mass="11289">MFRVVTRDFEQEFERWTDALNTAKSLIPQCKSWTQDIRIFLLDELVWLYSREHKFPKYMGAGNYNRLARLFIQEAMEEEAVNRTNLNPDDLEQG</sequence>
<evidence type="ECO:0008006" key="2">
    <source>
        <dbReference type="Google" id="ProtNLM"/>
    </source>
</evidence>
<reference evidence="1" key="1">
    <citation type="journal article" date="2020" name="mSystems">
        <title>Genome- and Community-Level Interaction Insights into Carbon Utilization and Element Cycling Functions of Hydrothermarchaeota in Hydrothermal Sediment.</title>
        <authorList>
            <person name="Zhou Z."/>
            <person name="Liu Y."/>
            <person name="Xu W."/>
            <person name="Pan J."/>
            <person name="Luo Z.H."/>
            <person name="Li M."/>
        </authorList>
    </citation>
    <scope>NUCLEOTIDE SEQUENCE [LARGE SCALE GENOMIC DNA]</scope>
    <source>
        <strain evidence="1">SpSt-402</strain>
    </source>
</reference>
<gene>
    <name evidence="1" type="ORF">ENR47_10025</name>
</gene>
<accession>A0A832H241</accession>
<evidence type="ECO:0000313" key="1">
    <source>
        <dbReference type="EMBL" id="HGW94605.1"/>
    </source>
</evidence>
<comment type="caution">
    <text evidence="1">The sequence shown here is derived from an EMBL/GenBank/DDBJ whole genome shotgun (WGS) entry which is preliminary data.</text>
</comment>
<name>A0A832H241_9CYAN</name>
<dbReference type="EMBL" id="DSRD01000626">
    <property type="protein sequence ID" value="HGW94605.1"/>
    <property type="molecule type" value="Genomic_DNA"/>
</dbReference>
<dbReference type="AlphaFoldDB" id="A0A832H241"/>
<protein>
    <recommendedName>
        <fullName evidence="2">PH domain-containing protein</fullName>
    </recommendedName>
</protein>